<reference evidence="1 2" key="1">
    <citation type="submission" date="2010-06" db="EMBL/GenBank/DDBJ databases">
        <title>Complete sequence of chromosome of Nitrosococcus watsoni C-113.</title>
        <authorList>
            <consortium name="US DOE Joint Genome Institute"/>
            <person name="Lucas S."/>
            <person name="Copeland A."/>
            <person name="Lapidus A."/>
            <person name="Cheng J.-F."/>
            <person name="Bruce D."/>
            <person name="Goodwin L."/>
            <person name="Pitluck S."/>
            <person name="Malfatti S.A."/>
            <person name="Chain P.S.G."/>
            <person name="Land M."/>
            <person name="Hauser L."/>
            <person name="Kyrpides N."/>
            <person name="Ivanova N."/>
            <person name="Cambell M.A."/>
            <person name="Heidelberg J.F."/>
            <person name="Klotz M.G."/>
            <person name="Woyke T."/>
        </authorList>
    </citation>
    <scope>NUCLEOTIDE SEQUENCE [LARGE SCALE GENOMIC DNA]</scope>
    <source>
        <strain evidence="1 2">C-113</strain>
    </source>
</reference>
<name>D8K490_NITWC</name>
<evidence type="ECO:0000313" key="2">
    <source>
        <dbReference type="Proteomes" id="UP000000393"/>
    </source>
</evidence>
<dbReference type="Proteomes" id="UP000000393">
    <property type="component" value="Chromosome"/>
</dbReference>
<dbReference type="RefSeq" id="WP_013219890.1">
    <property type="nucleotide sequence ID" value="NC_014315.1"/>
</dbReference>
<protein>
    <submittedName>
        <fullName evidence="1">Uncharacterized protein</fullName>
    </submittedName>
</protein>
<dbReference type="KEGG" id="nwa:Nwat_0840"/>
<dbReference type="HOGENOM" id="CLU_634325_0_0_6"/>
<organism evidence="1 2">
    <name type="scientific">Nitrosococcus watsoni (strain C-113)</name>
    <dbReference type="NCBI Taxonomy" id="105559"/>
    <lineage>
        <taxon>Bacteria</taxon>
        <taxon>Pseudomonadati</taxon>
        <taxon>Pseudomonadota</taxon>
        <taxon>Gammaproteobacteria</taxon>
        <taxon>Chromatiales</taxon>
        <taxon>Chromatiaceae</taxon>
        <taxon>Nitrosococcus</taxon>
    </lineage>
</organism>
<dbReference type="AlphaFoldDB" id="D8K490"/>
<sequence length="456" mass="51039">MALSDVMGHPQRRLLCSVLLINAMILTAGCAGLGKGITEAIISRGQEEAQPLGCEIRGQAFTGLENYMFRQDALPPLGTFNGERPALKVLMVHGIGTHQPGYALELAENLAKAMDLDVTAENTKDLTLLSPSPEEFAAVPKYHPDPIDWPDELGTLRLYRYWNKAGTRELLFYELTWSPISEPEKTTLIYDSSGEYEYRRANINQQLKEFVNNYTVDPLIYAGNLREPIQASVGQSICWMFNTKWSDFPHGTAARCSDFASAGMDMEDDYVMMSHSLGSRIVLDALNRMAKLLTYLPDIEGIRKAWQEREIPIFMLSNQLPLLQLGRGPPEIANQTAEYCKPTGNHYAKRYFRETRFVAFSDPNDILSYGIPPSFEEEFIDSRICPRLINVLVNVAPAQDLFGLGELANPLAAHDGYKRDERVIALITRGIGTTAAAPVVKENCKWMETRPVEKAP</sequence>
<gene>
    <name evidence="1" type="ordered locus">Nwat_0840</name>
</gene>
<dbReference type="OrthoDB" id="8477673at2"/>
<dbReference type="eggNOG" id="ENOG502ZB2T">
    <property type="taxonomic scope" value="Bacteria"/>
</dbReference>
<keyword evidence="2" id="KW-1185">Reference proteome</keyword>
<dbReference type="EMBL" id="CP002086">
    <property type="protein sequence ID" value="ADJ27787.1"/>
    <property type="molecule type" value="Genomic_DNA"/>
</dbReference>
<evidence type="ECO:0000313" key="1">
    <source>
        <dbReference type="EMBL" id="ADJ27787.1"/>
    </source>
</evidence>
<accession>D8K490</accession>
<proteinExistence type="predicted"/>